<dbReference type="RefSeq" id="WP_144773578.1">
    <property type="nucleotide sequence ID" value="NZ_RXIR01000024.1"/>
</dbReference>
<evidence type="ECO:0000313" key="2">
    <source>
        <dbReference type="EMBL" id="TVS26968.1"/>
    </source>
</evidence>
<dbReference type="Proteomes" id="UP000336646">
    <property type="component" value="Unassembled WGS sequence"/>
</dbReference>
<name>A0A6C1TZK5_9CORY</name>
<evidence type="ECO:0000313" key="3">
    <source>
        <dbReference type="Proteomes" id="UP000336646"/>
    </source>
</evidence>
<gene>
    <name evidence="2" type="ORF">EKI59_09725</name>
</gene>
<accession>A0A6C1TZK5</accession>
<comment type="caution">
    <text evidence="2">The sequence shown here is derived from an EMBL/GenBank/DDBJ whole genome shotgun (WGS) entry which is preliminary data.</text>
</comment>
<reference evidence="2 3" key="1">
    <citation type="submission" date="2018-12" db="EMBL/GenBank/DDBJ databases">
        <title>Corynebacterium sanguinis sp. nov., a clinically-associated and environmental corynebacterium.</title>
        <authorList>
            <person name="Gonzales-Siles L."/>
            <person name="Jaen-Luchoro D."/>
            <person name="Cardew S."/>
            <person name="Inganas E."/>
            <person name="Ohlen M."/>
            <person name="Jensie-Markopolous S."/>
            <person name="Pinyeiro-Iglesias B."/>
            <person name="Molin K."/>
            <person name="Skovbjerg S."/>
            <person name="Svensson-Stadler L."/>
            <person name="Funke G."/>
            <person name="Moore E.R.B."/>
        </authorList>
    </citation>
    <scope>NUCLEOTIDE SEQUENCE [LARGE SCALE GENOMIC DNA]</scope>
    <source>
        <strain evidence="2 3">58734</strain>
    </source>
</reference>
<dbReference type="InterPro" id="IPR046609">
    <property type="entry name" value="DUF6668"/>
</dbReference>
<proteinExistence type="predicted"/>
<evidence type="ECO:0000256" key="1">
    <source>
        <dbReference type="SAM" id="MobiDB-lite"/>
    </source>
</evidence>
<sequence>MSSTATAAKLRRVSLPEKAGLPLATKPLADSDAEFEPMVWLVGAHGGAGVTSLSKVLAPCGDAGQQWPDQDESPWCVIVARATRTGVEAAHDVALQAQVGKNGRCRVIGVILVADAPGKTPKAVEQRATVIGKVVPNIWHVPYFSEWCEVLTSELPEWSPLEDDDDAADENRRFGRRKKGPSAVEVVPKNLRLVGWEIVDRVREAHAHL</sequence>
<protein>
    <submittedName>
        <fullName evidence="2">Uncharacterized protein</fullName>
    </submittedName>
</protein>
<dbReference type="OrthoDB" id="4549550at2"/>
<dbReference type="AlphaFoldDB" id="A0A6C1TZK5"/>
<dbReference type="Pfam" id="PF20373">
    <property type="entry name" value="DUF6668"/>
    <property type="match status" value="1"/>
</dbReference>
<feature type="region of interest" description="Disordered" evidence="1">
    <location>
        <begin position="159"/>
        <end position="179"/>
    </location>
</feature>
<organism evidence="2 3">
    <name type="scientific">Corynebacterium sanguinis</name>
    <dbReference type="NCBI Taxonomy" id="2594913"/>
    <lineage>
        <taxon>Bacteria</taxon>
        <taxon>Bacillati</taxon>
        <taxon>Actinomycetota</taxon>
        <taxon>Actinomycetes</taxon>
        <taxon>Mycobacteriales</taxon>
        <taxon>Corynebacteriaceae</taxon>
        <taxon>Corynebacterium</taxon>
    </lineage>
</organism>
<dbReference type="EMBL" id="RXIR01000024">
    <property type="protein sequence ID" value="TVS26968.1"/>
    <property type="molecule type" value="Genomic_DNA"/>
</dbReference>